<dbReference type="GeneID" id="37143047"/>
<dbReference type="Gene3D" id="3.40.50.150">
    <property type="entry name" value="Vaccinia Virus protein VP39"/>
    <property type="match status" value="1"/>
</dbReference>
<dbReference type="Pfam" id="PF14765">
    <property type="entry name" value="PS-DH"/>
    <property type="match status" value="1"/>
</dbReference>
<dbReference type="SUPFAM" id="SSF53335">
    <property type="entry name" value="S-adenosyl-L-methionine-dependent methyltransferases"/>
    <property type="match status" value="1"/>
</dbReference>
<dbReference type="Pfam" id="PF21089">
    <property type="entry name" value="PKS_DH_N"/>
    <property type="match status" value="1"/>
</dbReference>
<dbReference type="GO" id="GO:0006633">
    <property type="term" value="P:fatty acid biosynthetic process"/>
    <property type="evidence" value="ECO:0007669"/>
    <property type="project" value="TreeGrafter"/>
</dbReference>
<dbReference type="SMART" id="SM00826">
    <property type="entry name" value="PKS_DH"/>
    <property type="match status" value="1"/>
</dbReference>
<dbReference type="Gene3D" id="1.10.1200.10">
    <property type="entry name" value="ACP-like"/>
    <property type="match status" value="1"/>
</dbReference>
<evidence type="ECO:0000256" key="1">
    <source>
        <dbReference type="ARBA" id="ARBA00022450"/>
    </source>
</evidence>
<feature type="domain" description="PKS/mFAS DH" evidence="8">
    <location>
        <begin position="40"/>
        <end position="318"/>
    </location>
</feature>
<dbReference type="SMART" id="SM00822">
    <property type="entry name" value="PKS_KR"/>
    <property type="match status" value="1"/>
</dbReference>
<evidence type="ECO:0000313" key="9">
    <source>
        <dbReference type="EMBL" id="PYH77005.1"/>
    </source>
</evidence>
<keyword evidence="3" id="KW-0808">Transferase</keyword>
<evidence type="ECO:0000256" key="5">
    <source>
        <dbReference type="ARBA" id="ARBA00023268"/>
    </source>
</evidence>
<protein>
    <submittedName>
        <fullName evidence="9">KR-domain-containing protein</fullName>
    </submittedName>
</protein>
<dbReference type="SMART" id="SM00823">
    <property type="entry name" value="PKS_PP"/>
    <property type="match status" value="1"/>
</dbReference>
<accession>A0A319BWC1</accession>
<proteinExistence type="predicted"/>
<name>A0A319BWC1_9EURO</name>
<dbReference type="InterPro" id="IPR011032">
    <property type="entry name" value="GroES-like_sf"/>
</dbReference>
<dbReference type="InterPro" id="IPR013968">
    <property type="entry name" value="PKS_KR"/>
</dbReference>
<dbReference type="Pfam" id="PF00550">
    <property type="entry name" value="PP-binding"/>
    <property type="match status" value="1"/>
</dbReference>
<dbReference type="Pfam" id="PF23114">
    <property type="entry name" value="NAD-bd_HRPKS_sdrA"/>
    <property type="match status" value="1"/>
</dbReference>
<evidence type="ECO:0000256" key="6">
    <source>
        <dbReference type="PROSITE-ProRule" id="PRU01363"/>
    </source>
</evidence>
<evidence type="ECO:0000256" key="2">
    <source>
        <dbReference type="ARBA" id="ARBA00022553"/>
    </source>
</evidence>
<dbReference type="SUPFAM" id="SSF50129">
    <property type="entry name" value="GroES-like"/>
    <property type="match status" value="1"/>
</dbReference>
<dbReference type="InterPro" id="IPR057326">
    <property type="entry name" value="KR_dom"/>
</dbReference>
<dbReference type="InterPro" id="IPR013217">
    <property type="entry name" value="Methyltransf_12"/>
</dbReference>
<dbReference type="InterPro" id="IPR020843">
    <property type="entry name" value="ER"/>
</dbReference>
<comment type="caution">
    <text evidence="6">Lacks conserved residue(s) required for the propagation of feature annotation.</text>
</comment>
<dbReference type="InterPro" id="IPR042104">
    <property type="entry name" value="PKS_dehydratase_sf"/>
</dbReference>
<dbReference type="InterPro" id="IPR029063">
    <property type="entry name" value="SAM-dependent_MTases_sf"/>
</dbReference>
<keyword evidence="2" id="KW-0597">Phosphoprotein</keyword>
<dbReference type="Gene3D" id="3.90.180.10">
    <property type="entry name" value="Medium-chain alcohol dehydrogenases, catalytic domain"/>
    <property type="match status" value="1"/>
</dbReference>
<keyword evidence="10" id="KW-1185">Reference proteome</keyword>
<dbReference type="GO" id="GO:0030639">
    <property type="term" value="P:polyketide biosynthetic process"/>
    <property type="evidence" value="ECO:0007669"/>
    <property type="project" value="UniProtKB-ARBA"/>
</dbReference>
<dbReference type="SUPFAM" id="SSF47336">
    <property type="entry name" value="ACP-like"/>
    <property type="match status" value="1"/>
</dbReference>
<feature type="region of interest" description="N-terminal hotdog fold" evidence="6">
    <location>
        <begin position="40"/>
        <end position="150"/>
    </location>
</feature>
<dbReference type="PANTHER" id="PTHR43775:SF29">
    <property type="entry name" value="ASPERFURANONE POLYKETIDE SYNTHASE AFOG-RELATED"/>
    <property type="match status" value="1"/>
</dbReference>
<feature type="domain" description="Carrier" evidence="7">
    <location>
        <begin position="1402"/>
        <end position="1479"/>
    </location>
</feature>
<evidence type="ECO:0000256" key="3">
    <source>
        <dbReference type="ARBA" id="ARBA00022679"/>
    </source>
</evidence>
<dbReference type="CDD" id="cd02440">
    <property type="entry name" value="AdoMet_MTases"/>
    <property type="match status" value="1"/>
</dbReference>
<dbReference type="GO" id="GO:0031177">
    <property type="term" value="F:phosphopantetheine binding"/>
    <property type="evidence" value="ECO:0007669"/>
    <property type="project" value="InterPro"/>
</dbReference>
<dbReference type="InterPro" id="IPR049900">
    <property type="entry name" value="PKS_mFAS_DH"/>
</dbReference>
<keyword evidence="1" id="KW-0596">Phosphopantetheine</keyword>
<dbReference type="InterPro" id="IPR006162">
    <property type="entry name" value="Ppantetheine_attach_site"/>
</dbReference>
<dbReference type="OrthoDB" id="329835at2759"/>
<dbReference type="Gene3D" id="3.10.129.110">
    <property type="entry name" value="Polyketide synthase dehydratase"/>
    <property type="match status" value="2"/>
</dbReference>
<dbReference type="InterPro" id="IPR050091">
    <property type="entry name" value="PKS_NRPS_Biosynth_Enz"/>
</dbReference>
<reference evidence="9 10" key="1">
    <citation type="submission" date="2016-12" db="EMBL/GenBank/DDBJ databases">
        <title>The genomes of Aspergillus section Nigri reveals drivers in fungal speciation.</title>
        <authorList>
            <consortium name="DOE Joint Genome Institute"/>
            <person name="Vesth T.C."/>
            <person name="Nybo J."/>
            <person name="Theobald S."/>
            <person name="Brandl J."/>
            <person name="Frisvad J.C."/>
            <person name="Nielsen K.F."/>
            <person name="Lyhne E.K."/>
            <person name="Kogle M.E."/>
            <person name="Kuo A."/>
            <person name="Riley R."/>
            <person name="Clum A."/>
            <person name="Nolan M."/>
            <person name="Lipzen A."/>
            <person name="Salamov A."/>
            <person name="Henrissat B."/>
            <person name="Wiebenga A."/>
            <person name="De Vries R.P."/>
            <person name="Grigoriev I.V."/>
            <person name="Mortensen U.H."/>
            <person name="Andersen M.R."/>
            <person name="Baker S.E."/>
        </authorList>
    </citation>
    <scope>NUCLEOTIDE SEQUENCE [LARGE SCALE GENOMIC DNA]</scope>
    <source>
        <strain evidence="9 10">CBS 121591</strain>
    </source>
</reference>
<evidence type="ECO:0000259" key="8">
    <source>
        <dbReference type="PROSITE" id="PS52019"/>
    </source>
</evidence>
<dbReference type="InterPro" id="IPR009081">
    <property type="entry name" value="PP-bd_ACP"/>
</dbReference>
<dbReference type="InterPro" id="IPR056501">
    <property type="entry name" value="NAD-bd_HRPKS_sdrA"/>
</dbReference>
<dbReference type="EMBL" id="KZ821747">
    <property type="protein sequence ID" value="PYH77005.1"/>
    <property type="molecule type" value="Genomic_DNA"/>
</dbReference>
<gene>
    <name evidence="9" type="ORF">BO82DRAFT_424773</name>
</gene>
<dbReference type="InterPro" id="IPR036736">
    <property type="entry name" value="ACP-like_sf"/>
</dbReference>
<dbReference type="PROSITE" id="PS50075">
    <property type="entry name" value="CARRIER"/>
    <property type="match status" value="1"/>
</dbReference>
<sequence length="1485" mass="162669">MGSSLDFAADLPSYERKKDTRYIRKSARSVQELHPGHTYNPLLGWKMPSEGNDHIFRQLLLLDEMPWIRDNDVAGDAMIPFAGFVRLAVEAFKATTRAKSEVSSVLVRELHVKRSLIVLTWTESGSWSLHAHGRIEAGTVGFADMASPARMAAEDILSMAEPSAENAEIEYQMLQESGIYFGPAFRNMTAIWSAPGVAVHETVPPSIDHVSFQGSPAAVDVVTLDSVLHSARSATVGDEHLSGAPPVYVPVYSSRCQISTTSATAYQKFTTVVHRLDLENKSGRARVHFVIFAGMGSGRVPYVELDMTLQRITQRDEGFHESLVPHFGFLDGNKQAKLLGDDDLDPAQQLLTRKLSAVSRYFLAQALKMTANDGQWTMPSHYEKFLRWAEVVVAQVNDLEITPQLIDEVSKSGATGKLLCAMGQRILEFLRGEVQHRSSKVLSSYVAGLGELNPKMRILEVGAGTGAATLPILEALSGGWGNKNEDSAPIFDRFVFTDISSGFFKNARHKLTRWPQLVYQKLGITRSQAEQGIEVDSYDLVIAVNVLHATPDITTTIQNVRSLLKPGTGNLGRVEHADNYDPAVLPFALLPGWWLASDEYRASASEPLMPQDCWHRLLTSTGFSGVEGGIDCGGGGTFWTSRVDEDADDDDNFTLTSSQSRSLDPVTICGPLATHRDERLAKVVAQGVGQVLQVPTPRIQSLKELHDAGNSSYVLLDSAKSSFLATLATEDEFSQLKRVLLKSKGVLWVSPESDNPEYARIKGILRTLRLEDTSKKFIQVDDVPLDTAPGVSAVAQLTLSLVQDRAPTAFREQEFVWRNGMLHVPRLRRLQKTTETFALEAGVPICKEQDIWDSHGPEEALRLSIQTLRNLDSIHFERHRLVDAVGINFRDILSSLGTIPWSPPGCEGAGTVEQVGPKVSHVQGGFSTYVRISGLFARRVPDSISTADAASLPTAYSTALVCLDNVAQLQRGESVLIHAGSGAVGQACINVAQSREVIVFVTAGSVEKRAFLHKTFAIPKSRIYNSRTPELRQCLLNETDGKGVDGVVNRLSGELLQETWSLVADHLSMRHFLRNKPAVLQECLVQIVDMLENKVQSGFRKLQSGNNIGKIVAILGPNERPREQLLQANATYLITGGTGGIGRVLVPMLLENGAANVILLGRSGESNPDVSNLIQQYNRPRNGIHVRAIACDVASRASLYTALHAIQDLPPVRGVIHCARYLRDSMFMNATFDDWRKTNAPKIDAAWHIHELLPALDFFVALASAIGVVGNIGQSLYAGTSTFLDAFAQYRARHQSYSVSINLPVIDDVGFVTQREGLRDRLLRQNVGIKLSTPQVLAVVKGAIIGAASGLNKDSRAIVYVREGSEESQGWEDRSHYFTAARRKNATKFTDPTGQGGGSILGGQENALETLCCKVSSITMIDREDVTLRCKLAEYGLDSLVAVELRHWVRREFGVDLALTYIVGAENLQALADRILSSLGIVTST</sequence>
<dbReference type="InterPro" id="IPR036291">
    <property type="entry name" value="NAD(P)-bd_dom_sf"/>
</dbReference>
<evidence type="ECO:0000259" key="7">
    <source>
        <dbReference type="PROSITE" id="PS50075"/>
    </source>
</evidence>
<keyword evidence="4" id="KW-0521">NADP</keyword>
<organism evidence="9 10">
    <name type="scientific">Aspergillus uvarum CBS 121591</name>
    <dbReference type="NCBI Taxonomy" id="1448315"/>
    <lineage>
        <taxon>Eukaryota</taxon>
        <taxon>Fungi</taxon>
        <taxon>Dikarya</taxon>
        <taxon>Ascomycota</taxon>
        <taxon>Pezizomycotina</taxon>
        <taxon>Eurotiomycetes</taxon>
        <taxon>Eurotiomycetidae</taxon>
        <taxon>Eurotiales</taxon>
        <taxon>Aspergillaceae</taxon>
        <taxon>Aspergillus</taxon>
        <taxon>Aspergillus subgen. Circumdati</taxon>
    </lineage>
</organism>
<dbReference type="PROSITE" id="PS00012">
    <property type="entry name" value="PHOSPHOPANTETHEINE"/>
    <property type="match status" value="1"/>
</dbReference>
<evidence type="ECO:0000313" key="10">
    <source>
        <dbReference type="Proteomes" id="UP000248340"/>
    </source>
</evidence>
<dbReference type="PANTHER" id="PTHR43775">
    <property type="entry name" value="FATTY ACID SYNTHASE"/>
    <property type="match status" value="1"/>
</dbReference>
<dbReference type="InterPro" id="IPR049552">
    <property type="entry name" value="PKS_DH_N"/>
</dbReference>
<dbReference type="SUPFAM" id="SSF51735">
    <property type="entry name" value="NAD(P)-binding Rossmann-fold domains"/>
    <property type="match status" value="2"/>
</dbReference>
<dbReference type="PROSITE" id="PS52019">
    <property type="entry name" value="PKS_MFAS_DH"/>
    <property type="match status" value="1"/>
</dbReference>
<dbReference type="STRING" id="1448315.A0A319BWC1"/>
<dbReference type="Gene3D" id="3.40.50.720">
    <property type="entry name" value="NAD(P)-binding Rossmann-like Domain"/>
    <property type="match status" value="2"/>
</dbReference>
<keyword evidence="5" id="KW-0511">Multifunctional enzyme</keyword>
<dbReference type="GO" id="GO:0004312">
    <property type="term" value="F:fatty acid synthase activity"/>
    <property type="evidence" value="ECO:0007669"/>
    <property type="project" value="TreeGrafter"/>
</dbReference>
<dbReference type="VEuPathDB" id="FungiDB:BO82DRAFT_424773"/>
<dbReference type="InterPro" id="IPR020806">
    <property type="entry name" value="PKS_PP-bd"/>
</dbReference>
<dbReference type="GO" id="GO:0016491">
    <property type="term" value="F:oxidoreductase activity"/>
    <property type="evidence" value="ECO:0007669"/>
    <property type="project" value="InterPro"/>
</dbReference>
<dbReference type="InterPro" id="IPR049551">
    <property type="entry name" value="PKS_DH_C"/>
</dbReference>
<dbReference type="InterPro" id="IPR020807">
    <property type="entry name" value="PKS_DH"/>
</dbReference>
<dbReference type="Pfam" id="PF08659">
    <property type="entry name" value="KR"/>
    <property type="match status" value="1"/>
</dbReference>
<evidence type="ECO:0000256" key="4">
    <source>
        <dbReference type="ARBA" id="ARBA00022857"/>
    </source>
</evidence>
<dbReference type="RefSeq" id="XP_025487205.1">
    <property type="nucleotide sequence ID" value="XM_025640305.1"/>
</dbReference>
<dbReference type="Pfam" id="PF08242">
    <property type="entry name" value="Methyltransf_12"/>
    <property type="match status" value="1"/>
</dbReference>
<dbReference type="CDD" id="cd05195">
    <property type="entry name" value="enoyl_red"/>
    <property type="match status" value="1"/>
</dbReference>
<dbReference type="SMART" id="SM00829">
    <property type="entry name" value="PKS_ER"/>
    <property type="match status" value="1"/>
</dbReference>
<feature type="region of interest" description="C-terminal hotdog fold" evidence="6">
    <location>
        <begin position="162"/>
        <end position="318"/>
    </location>
</feature>
<dbReference type="Proteomes" id="UP000248340">
    <property type="component" value="Unassembled WGS sequence"/>
</dbReference>